<feature type="compositionally biased region" description="Low complexity" evidence="1">
    <location>
        <begin position="1"/>
        <end position="20"/>
    </location>
</feature>
<evidence type="ECO:0000256" key="1">
    <source>
        <dbReference type="SAM" id="MobiDB-lite"/>
    </source>
</evidence>
<keyword evidence="3" id="KW-1185">Reference proteome</keyword>
<comment type="caution">
    <text evidence="2">The sequence shown here is derived from an EMBL/GenBank/DDBJ whole genome shotgun (WGS) entry which is preliminary data.</text>
</comment>
<sequence>MTNHSFPSPHNPNNSGHPFGQPHFPKKEGQSYGVQQGNAPNSPPPSVIPRLKTELLAVEPGAFSGCLNRNTYIQLINRAAFWFHPTYIDYYSTSGYKWTGYTWIAWGTDLDRITSFQCV</sequence>
<gene>
    <name evidence="2" type="ORF">FG383_16180</name>
</gene>
<dbReference type="RefSeq" id="WP_142608429.1">
    <property type="nucleotide sequence ID" value="NZ_VDGG01000041.1"/>
</dbReference>
<evidence type="ECO:0000313" key="3">
    <source>
        <dbReference type="Proteomes" id="UP000318937"/>
    </source>
</evidence>
<dbReference type="AlphaFoldDB" id="A0A544SVR3"/>
<accession>A0A544SVR3</accession>
<proteinExistence type="predicted"/>
<keyword evidence="2" id="KW-0176">Collagen</keyword>
<organism evidence="2 3">
    <name type="scientific">Psychrobacillus soli</name>
    <dbReference type="NCBI Taxonomy" id="1543965"/>
    <lineage>
        <taxon>Bacteria</taxon>
        <taxon>Bacillati</taxon>
        <taxon>Bacillota</taxon>
        <taxon>Bacilli</taxon>
        <taxon>Bacillales</taxon>
        <taxon>Bacillaceae</taxon>
        <taxon>Psychrobacillus</taxon>
    </lineage>
</organism>
<dbReference type="Proteomes" id="UP000318937">
    <property type="component" value="Unassembled WGS sequence"/>
</dbReference>
<dbReference type="OrthoDB" id="2068061at2"/>
<feature type="region of interest" description="Disordered" evidence="1">
    <location>
        <begin position="1"/>
        <end position="48"/>
    </location>
</feature>
<dbReference type="EMBL" id="VDGG01000041">
    <property type="protein sequence ID" value="TQR09277.1"/>
    <property type="molecule type" value="Genomic_DNA"/>
</dbReference>
<evidence type="ECO:0000313" key="2">
    <source>
        <dbReference type="EMBL" id="TQR09277.1"/>
    </source>
</evidence>
<protein>
    <submittedName>
        <fullName evidence="2">Collagen-like protein</fullName>
    </submittedName>
</protein>
<name>A0A544SVR3_9BACI</name>
<reference evidence="2 3" key="1">
    <citation type="submission" date="2019-05" db="EMBL/GenBank/DDBJ databases">
        <title>Psychrobacillus vulpis sp. nov., a new species isolated from feces of a red fox that inhabits in The Tablas de Daimiel Natural Park, Albacete, Spain.</title>
        <authorList>
            <person name="Rodriguez M."/>
            <person name="Reina J.C."/>
            <person name="Bejar V."/>
            <person name="Llamas I."/>
        </authorList>
    </citation>
    <scope>NUCLEOTIDE SEQUENCE [LARGE SCALE GENOMIC DNA]</scope>
    <source>
        <strain evidence="2 3">NHI-2</strain>
    </source>
</reference>